<dbReference type="GO" id="GO:0016787">
    <property type="term" value="F:hydrolase activity"/>
    <property type="evidence" value="ECO:0007669"/>
    <property type="project" value="UniProtKB-KW"/>
</dbReference>
<reference evidence="3" key="1">
    <citation type="journal article" date="2019" name="Int. J. Syst. Evol. Microbiol.">
        <title>The Global Catalogue of Microorganisms (GCM) 10K type strain sequencing project: providing services to taxonomists for standard genome sequencing and annotation.</title>
        <authorList>
            <consortium name="The Broad Institute Genomics Platform"/>
            <consortium name="The Broad Institute Genome Sequencing Center for Infectious Disease"/>
            <person name="Wu L."/>
            <person name="Ma J."/>
        </authorList>
    </citation>
    <scope>NUCLEOTIDE SEQUENCE [LARGE SCALE GENOMIC DNA]</scope>
    <source>
        <strain evidence="3">CCM 7043</strain>
    </source>
</reference>
<dbReference type="InterPro" id="IPR024078">
    <property type="entry name" value="LmbE-like_dom_sf"/>
</dbReference>
<dbReference type="EMBL" id="JBHUCO010000055">
    <property type="protein sequence ID" value="MFD1523059.1"/>
    <property type="molecule type" value="Genomic_DNA"/>
</dbReference>
<dbReference type="Pfam" id="PF02585">
    <property type="entry name" value="PIG-L"/>
    <property type="match status" value="1"/>
</dbReference>
<evidence type="ECO:0000313" key="3">
    <source>
        <dbReference type="Proteomes" id="UP001597114"/>
    </source>
</evidence>
<sequence>MARTLVAFHAHPDDEAVLTAGTMARATAEGHRVVLVIATDGGRAQADIDDARLGERRLGEARESARALGVARIEYLGYADSGMDPRADPVPAGRTTFVRASVAEAAHKLAAILHEETADVLLSYDRNGGYGHPDHIRAHEVAATAAHLARTPRVLQATAPRDTLCRALNLLAAVHCLPPGLDRSSYDRAYSARSEITHRISVCRYAGQKRASLRAHASQTALHGGADRTLATFLRIPRPLYDIVFGQEWFIDPDHQGPVSHDVFEGLP</sequence>
<dbReference type="EC" id="3.5.1.-" evidence="2"/>
<dbReference type="RefSeq" id="WP_344722825.1">
    <property type="nucleotide sequence ID" value="NZ_BAAAUS010000014.1"/>
</dbReference>
<keyword evidence="3" id="KW-1185">Reference proteome</keyword>
<evidence type="ECO:0000313" key="2">
    <source>
        <dbReference type="EMBL" id="MFD1523059.1"/>
    </source>
</evidence>
<dbReference type="PANTHER" id="PTHR12993:SF26">
    <property type="entry name" value="1D-MYO-INOSITOL 2-ACETAMIDO-2-DEOXY-ALPHA-D-GLUCOPYRANOSIDE DEACETYLASE"/>
    <property type="match status" value="1"/>
</dbReference>
<gene>
    <name evidence="2" type="ORF">ACFSJD_36635</name>
</gene>
<keyword evidence="1" id="KW-0862">Zinc</keyword>
<dbReference type="Proteomes" id="UP001597114">
    <property type="component" value="Unassembled WGS sequence"/>
</dbReference>
<protein>
    <submittedName>
        <fullName evidence="2">PIG-L deacetylase family protein</fullName>
        <ecNumber evidence="2">3.5.1.-</ecNumber>
    </submittedName>
</protein>
<dbReference type="PANTHER" id="PTHR12993">
    <property type="entry name" value="N-ACETYLGLUCOSAMINYL-PHOSPHATIDYLINOSITOL DE-N-ACETYLASE-RELATED"/>
    <property type="match status" value="1"/>
</dbReference>
<name>A0ABW4F972_9PSEU</name>
<keyword evidence="2" id="KW-0378">Hydrolase</keyword>
<dbReference type="SUPFAM" id="SSF102588">
    <property type="entry name" value="LmbE-like"/>
    <property type="match status" value="1"/>
</dbReference>
<dbReference type="Gene3D" id="3.40.50.10320">
    <property type="entry name" value="LmbE-like"/>
    <property type="match status" value="1"/>
</dbReference>
<comment type="caution">
    <text evidence="2">The sequence shown here is derived from an EMBL/GenBank/DDBJ whole genome shotgun (WGS) entry which is preliminary data.</text>
</comment>
<proteinExistence type="predicted"/>
<dbReference type="InterPro" id="IPR003737">
    <property type="entry name" value="GlcNAc_PI_deacetylase-related"/>
</dbReference>
<organism evidence="2 3">
    <name type="scientific">Pseudonocardia yunnanensis</name>
    <dbReference type="NCBI Taxonomy" id="58107"/>
    <lineage>
        <taxon>Bacteria</taxon>
        <taxon>Bacillati</taxon>
        <taxon>Actinomycetota</taxon>
        <taxon>Actinomycetes</taxon>
        <taxon>Pseudonocardiales</taxon>
        <taxon>Pseudonocardiaceae</taxon>
        <taxon>Pseudonocardia</taxon>
    </lineage>
</organism>
<accession>A0ABW4F972</accession>
<evidence type="ECO:0000256" key="1">
    <source>
        <dbReference type="ARBA" id="ARBA00022833"/>
    </source>
</evidence>